<dbReference type="GO" id="GO:0005524">
    <property type="term" value="F:ATP binding"/>
    <property type="evidence" value="ECO:0007669"/>
    <property type="project" value="UniProtKB-KW"/>
</dbReference>
<dbReference type="SMART" id="SM00382">
    <property type="entry name" value="AAA"/>
    <property type="match status" value="1"/>
</dbReference>
<dbReference type="SUPFAM" id="SSF48019">
    <property type="entry name" value="post-AAA+ oligomerization domain-like"/>
    <property type="match status" value="1"/>
</dbReference>
<dbReference type="GO" id="GO:0006271">
    <property type="term" value="P:DNA strand elongation involved in DNA replication"/>
    <property type="evidence" value="ECO:0007669"/>
    <property type="project" value="UniProtKB-ARBA"/>
</dbReference>
<comment type="similarity">
    <text evidence="2">Belongs to the activator 1 small subunits family.</text>
</comment>
<dbReference type="SUPFAM" id="SSF54995">
    <property type="entry name" value="Ribosomal protein S6"/>
    <property type="match status" value="1"/>
</dbReference>
<proteinExistence type="inferred from homology"/>
<protein>
    <submittedName>
        <fullName evidence="10">p-loop containing nucleoside triphosphate hydrolase protein</fullName>
    </submittedName>
</protein>
<dbReference type="InterPro" id="IPR000529">
    <property type="entry name" value="Ribosomal_bS6"/>
</dbReference>
<dbReference type="Pfam" id="PF08542">
    <property type="entry name" value="Rep_fac_C"/>
    <property type="match status" value="1"/>
</dbReference>
<evidence type="ECO:0000256" key="3">
    <source>
        <dbReference type="ARBA" id="ARBA00009512"/>
    </source>
</evidence>
<dbReference type="FunFam" id="3.40.50.300:FF:000237">
    <property type="entry name" value="replication factor C subunit 4"/>
    <property type="match status" value="1"/>
</dbReference>
<dbReference type="CDD" id="cd18140">
    <property type="entry name" value="HLD_clamp_RFC"/>
    <property type="match status" value="1"/>
</dbReference>
<dbReference type="Gene3D" id="3.40.50.300">
    <property type="entry name" value="P-loop containing nucleotide triphosphate hydrolases"/>
    <property type="match status" value="1"/>
</dbReference>
<gene>
    <name evidence="10" type="ORF">Malapachy_3144</name>
</gene>
<dbReference type="GO" id="GO:0003677">
    <property type="term" value="F:DNA binding"/>
    <property type="evidence" value="ECO:0007669"/>
    <property type="project" value="InterPro"/>
</dbReference>
<dbReference type="GO" id="GO:0031391">
    <property type="term" value="C:Elg1 RFC-like complex"/>
    <property type="evidence" value="ECO:0007669"/>
    <property type="project" value="UniProtKB-ARBA"/>
</dbReference>
<dbReference type="Gene3D" id="1.20.272.10">
    <property type="match status" value="1"/>
</dbReference>
<dbReference type="InterPro" id="IPR050238">
    <property type="entry name" value="DNA_Rep/Repair_Clamp_Loader"/>
</dbReference>
<dbReference type="EMBL" id="LGAV01000001">
    <property type="protein sequence ID" value="KOS16255.1"/>
    <property type="molecule type" value="Genomic_DNA"/>
</dbReference>
<evidence type="ECO:0000256" key="8">
    <source>
        <dbReference type="SAM" id="MobiDB-lite"/>
    </source>
</evidence>
<evidence type="ECO:0000259" key="9">
    <source>
        <dbReference type="SMART" id="SM00382"/>
    </source>
</evidence>
<keyword evidence="7" id="KW-0539">Nucleus</keyword>
<dbReference type="InterPro" id="IPR013748">
    <property type="entry name" value="Rep_factorC_C"/>
</dbReference>
<keyword evidence="11" id="KW-1185">Reference proteome</keyword>
<dbReference type="InterPro" id="IPR035980">
    <property type="entry name" value="Ribosomal_bS6_sf"/>
</dbReference>
<feature type="region of interest" description="Disordered" evidence="8">
    <location>
        <begin position="461"/>
        <end position="482"/>
    </location>
</feature>
<dbReference type="GO" id="GO:0006281">
    <property type="term" value="P:DNA repair"/>
    <property type="evidence" value="ECO:0007669"/>
    <property type="project" value="TreeGrafter"/>
</dbReference>
<dbReference type="GO" id="GO:0003735">
    <property type="term" value="F:structural constituent of ribosome"/>
    <property type="evidence" value="ECO:0007669"/>
    <property type="project" value="InterPro"/>
</dbReference>
<dbReference type="PANTHER" id="PTHR11669:SF20">
    <property type="entry name" value="REPLICATION FACTOR C SUBUNIT 4"/>
    <property type="match status" value="1"/>
</dbReference>
<dbReference type="InterPro" id="IPR008921">
    <property type="entry name" value="DNA_pol3_clamp-load_cplx_C"/>
</dbReference>
<feature type="domain" description="AAA+ ATPase" evidence="9">
    <location>
        <begin position="43"/>
        <end position="175"/>
    </location>
</feature>
<evidence type="ECO:0000313" key="11">
    <source>
        <dbReference type="Proteomes" id="UP000037751"/>
    </source>
</evidence>
<dbReference type="GeneID" id="28729498"/>
<dbReference type="VEuPathDB" id="FungiDB:Malapachy_3144"/>
<dbReference type="Pfam" id="PF00004">
    <property type="entry name" value="AAA"/>
    <property type="match status" value="1"/>
</dbReference>
<organism evidence="10 11">
    <name type="scientific">Malassezia pachydermatis</name>
    <dbReference type="NCBI Taxonomy" id="77020"/>
    <lineage>
        <taxon>Eukaryota</taxon>
        <taxon>Fungi</taxon>
        <taxon>Dikarya</taxon>
        <taxon>Basidiomycota</taxon>
        <taxon>Ustilaginomycotina</taxon>
        <taxon>Malasseziomycetes</taxon>
        <taxon>Malasseziales</taxon>
        <taxon>Malasseziaceae</taxon>
        <taxon>Malassezia</taxon>
    </lineage>
</organism>
<comment type="subcellular location">
    <subcellularLocation>
        <location evidence="1">Nucleus</location>
    </subcellularLocation>
</comment>
<dbReference type="GO" id="GO:0019843">
    <property type="term" value="F:rRNA binding"/>
    <property type="evidence" value="ECO:0007669"/>
    <property type="project" value="InterPro"/>
</dbReference>
<dbReference type="RefSeq" id="XP_017993887.1">
    <property type="nucleotide sequence ID" value="XM_018137622.1"/>
</dbReference>
<dbReference type="CDD" id="cd00009">
    <property type="entry name" value="AAA"/>
    <property type="match status" value="1"/>
</dbReference>
<dbReference type="InterPro" id="IPR014717">
    <property type="entry name" value="Transl_elong_EF1B/ribsomal_bS6"/>
</dbReference>
<dbReference type="GO" id="GO:0005663">
    <property type="term" value="C:DNA replication factor C complex"/>
    <property type="evidence" value="ECO:0007669"/>
    <property type="project" value="TreeGrafter"/>
</dbReference>
<dbReference type="Pfam" id="PF21960">
    <property type="entry name" value="RCF1-5-like_lid"/>
    <property type="match status" value="1"/>
</dbReference>
<dbReference type="CDD" id="cd15465">
    <property type="entry name" value="bS6_mito"/>
    <property type="match status" value="1"/>
</dbReference>
<keyword evidence="10" id="KW-0378">Hydrolase</keyword>
<keyword evidence="4" id="KW-0235">DNA replication</keyword>
<dbReference type="GO" id="GO:0005634">
    <property type="term" value="C:nucleus"/>
    <property type="evidence" value="ECO:0007669"/>
    <property type="project" value="UniProtKB-SubCell"/>
</dbReference>
<keyword evidence="5" id="KW-0547">Nucleotide-binding</keyword>
<name>A0A0M9VR99_9BASI</name>
<dbReference type="Proteomes" id="UP000037751">
    <property type="component" value="Unassembled WGS sequence"/>
</dbReference>
<dbReference type="STRING" id="77020.A0A0M9VR99"/>
<dbReference type="PANTHER" id="PTHR11669">
    <property type="entry name" value="REPLICATION FACTOR C / DNA POLYMERASE III GAMMA-TAU SUBUNIT"/>
    <property type="match status" value="1"/>
</dbReference>
<evidence type="ECO:0000256" key="7">
    <source>
        <dbReference type="ARBA" id="ARBA00023242"/>
    </source>
</evidence>
<comment type="similarity">
    <text evidence="3">Belongs to the bacterial ribosomal protein bS6 family.</text>
</comment>
<dbReference type="GO" id="GO:0003689">
    <property type="term" value="F:DNA clamp loader activity"/>
    <property type="evidence" value="ECO:0007669"/>
    <property type="project" value="TreeGrafter"/>
</dbReference>
<evidence type="ECO:0000256" key="6">
    <source>
        <dbReference type="ARBA" id="ARBA00022840"/>
    </source>
</evidence>
<dbReference type="InterPro" id="IPR047854">
    <property type="entry name" value="RFC_lid"/>
</dbReference>
<dbReference type="OrthoDB" id="4199794at2759"/>
<reference evidence="10 11" key="1">
    <citation type="submission" date="2015-07" db="EMBL/GenBank/DDBJ databases">
        <title>Draft Genome Sequence of Malassezia furfur CBS1878 and Malassezia pachydermatis CBS1879.</title>
        <authorList>
            <person name="Triana S."/>
            <person name="Ohm R."/>
            <person name="Gonzalez A."/>
            <person name="DeCock H."/>
            <person name="Restrepo S."/>
            <person name="Celis A."/>
        </authorList>
    </citation>
    <scope>NUCLEOTIDE SEQUENCE [LARGE SCALE GENOMIC DNA]</scope>
    <source>
        <strain evidence="10 11">CBS 1879</strain>
    </source>
</reference>
<dbReference type="InterPro" id="IPR003959">
    <property type="entry name" value="ATPase_AAA_core"/>
</dbReference>
<dbReference type="SUPFAM" id="SSF52540">
    <property type="entry name" value="P-loop containing nucleoside triphosphate hydrolases"/>
    <property type="match status" value="1"/>
</dbReference>
<dbReference type="GO" id="GO:0016887">
    <property type="term" value="F:ATP hydrolysis activity"/>
    <property type="evidence" value="ECO:0007669"/>
    <property type="project" value="InterPro"/>
</dbReference>
<dbReference type="Gene3D" id="3.30.70.60">
    <property type="match status" value="1"/>
</dbReference>
<evidence type="ECO:0000313" key="10">
    <source>
        <dbReference type="EMBL" id="KOS16255.1"/>
    </source>
</evidence>
<dbReference type="Gene3D" id="1.10.8.60">
    <property type="match status" value="1"/>
</dbReference>
<sequence length="482" mass="52882">MAAAASATESRPWVERYRPKTIDEVASQQHAVNVLRKALSSANLPHMLFYGPPGTGKTSTILALARQLYGPELMKSRVLELNASDERGIAVVREKIKTFAKAAVSAPSPDYPSPPYKIVILDEADSMTQDAQGALRRIMEQQSRITRFCLICNYVTRIIEPLASRCSKFRFRPLDLGSTEARLHYIAQAEGLQLNPDMIPALIRASDGDMRRSITYLQSVARLASARGGDVRAMPADTVSELAGVVPASVIESLADSIGIEKVSMSDEDDTKGPMSTSDFDTIAAAVHSIEREGYSCMQIVLQLHDYIVLHPLLNARQKAKCALHLGATDKALMDGGLESLQLLSLLYELFCVAIASAESAPLRDLVQSTSKLVVGNGGVVRNVQYWGKRTLPQRARRHQQYHSVGEYVFAILTCSYWLMQFDTNAPTLKVLNDRLRMDPRVIKWNTLKLGEKLHEIVPPAASGGATPSQATMGGRSIDYLG</sequence>
<evidence type="ECO:0000256" key="1">
    <source>
        <dbReference type="ARBA" id="ARBA00004123"/>
    </source>
</evidence>
<evidence type="ECO:0000256" key="2">
    <source>
        <dbReference type="ARBA" id="ARBA00005378"/>
    </source>
</evidence>
<dbReference type="Pfam" id="PF01250">
    <property type="entry name" value="Ribosomal_S6"/>
    <property type="match status" value="1"/>
</dbReference>
<comment type="caution">
    <text evidence="10">The sequence shown here is derived from an EMBL/GenBank/DDBJ whole genome shotgun (WGS) entry which is preliminary data.</text>
</comment>
<dbReference type="AlphaFoldDB" id="A0A0M9VR99"/>
<accession>A0A0M9VR99</accession>
<dbReference type="InterPro" id="IPR027417">
    <property type="entry name" value="P-loop_NTPase"/>
</dbReference>
<dbReference type="GO" id="GO:0005840">
    <property type="term" value="C:ribosome"/>
    <property type="evidence" value="ECO:0007669"/>
    <property type="project" value="InterPro"/>
</dbReference>
<dbReference type="InterPro" id="IPR003593">
    <property type="entry name" value="AAA+_ATPase"/>
</dbReference>
<evidence type="ECO:0000256" key="5">
    <source>
        <dbReference type="ARBA" id="ARBA00022741"/>
    </source>
</evidence>
<evidence type="ECO:0000256" key="4">
    <source>
        <dbReference type="ARBA" id="ARBA00022705"/>
    </source>
</evidence>
<dbReference type="GO" id="GO:0006412">
    <property type="term" value="P:translation"/>
    <property type="evidence" value="ECO:0007669"/>
    <property type="project" value="InterPro"/>
</dbReference>
<keyword evidence="6" id="KW-0067">ATP-binding</keyword>